<keyword evidence="1" id="KW-0732">Signal</keyword>
<dbReference type="RefSeq" id="WP_377101470.1">
    <property type="nucleotide sequence ID" value="NZ_JBHTHU010000019.1"/>
</dbReference>
<evidence type="ECO:0000313" key="3">
    <source>
        <dbReference type="Proteomes" id="UP001596958"/>
    </source>
</evidence>
<proteinExistence type="predicted"/>
<dbReference type="InterPro" id="IPR008969">
    <property type="entry name" value="CarboxyPept-like_regulatory"/>
</dbReference>
<sequence>MRFLILLLLFSGFCAAAFAQGRVRGKVLEVKTYKPVEAVTVENLTNRAATSSDAAGSFSVVAKKGDLLRFSSMGYRADTVYLKDLDILTVYLIPQENMLGEVKVKELEFPPGAFAMPALMGPLGSKVVRYQTDKAGNPIGGLKMSLGDLFGGGKKTTEKKLEIYKKQEQIARVFNATTLGKYLPFQGQELKNFVILYMPDVNTFYDKNFNITEYISVSYRKFMEIPEEKRRSKELVELK</sequence>
<name>A0ABW2YYC1_9SPHI</name>
<dbReference type="SUPFAM" id="SSF49464">
    <property type="entry name" value="Carboxypeptidase regulatory domain-like"/>
    <property type="match status" value="1"/>
</dbReference>
<keyword evidence="3" id="KW-1185">Reference proteome</keyword>
<evidence type="ECO:0008006" key="4">
    <source>
        <dbReference type="Google" id="ProtNLM"/>
    </source>
</evidence>
<evidence type="ECO:0000256" key="1">
    <source>
        <dbReference type="SAM" id="SignalP"/>
    </source>
</evidence>
<accession>A0ABW2YYC1</accession>
<comment type="caution">
    <text evidence="2">The sequence shown here is derived from an EMBL/GenBank/DDBJ whole genome shotgun (WGS) entry which is preliminary data.</text>
</comment>
<dbReference type="EMBL" id="JBHTHU010000019">
    <property type="protein sequence ID" value="MFD0751367.1"/>
    <property type="molecule type" value="Genomic_DNA"/>
</dbReference>
<feature type="signal peptide" evidence="1">
    <location>
        <begin position="1"/>
        <end position="19"/>
    </location>
</feature>
<organism evidence="2 3">
    <name type="scientific">Mucilaginibacter calamicampi</name>
    <dbReference type="NCBI Taxonomy" id="1302352"/>
    <lineage>
        <taxon>Bacteria</taxon>
        <taxon>Pseudomonadati</taxon>
        <taxon>Bacteroidota</taxon>
        <taxon>Sphingobacteriia</taxon>
        <taxon>Sphingobacteriales</taxon>
        <taxon>Sphingobacteriaceae</taxon>
        <taxon>Mucilaginibacter</taxon>
    </lineage>
</organism>
<protein>
    <recommendedName>
        <fullName evidence="4">CarboxypepD_reg-like domain-containing protein</fullName>
    </recommendedName>
</protein>
<reference evidence="3" key="1">
    <citation type="journal article" date="2019" name="Int. J. Syst. Evol. Microbiol.">
        <title>The Global Catalogue of Microorganisms (GCM) 10K type strain sequencing project: providing services to taxonomists for standard genome sequencing and annotation.</title>
        <authorList>
            <consortium name="The Broad Institute Genomics Platform"/>
            <consortium name="The Broad Institute Genome Sequencing Center for Infectious Disease"/>
            <person name="Wu L."/>
            <person name="Ma J."/>
        </authorList>
    </citation>
    <scope>NUCLEOTIDE SEQUENCE [LARGE SCALE GENOMIC DNA]</scope>
    <source>
        <strain evidence="3">CCUG 63418</strain>
    </source>
</reference>
<feature type="chain" id="PRO_5045063946" description="CarboxypepD_reg-like domain-containing protein" evidence="1">
    <location>
        <begin position="20"/>
        <end position="239"/>
    </location>
</feature>
<evidence type="ECO:0000313" key="2">
    <source>
        <dbReference type="EMBL" id="MFD0751367.1"/>
    </source>
</evidence>
<gene>
    <name evidence="2" type="ORF">ACFQZS_14550</name>
</gene>
<dbReference type="Proteomes" id="UP001596958">
    <property type="component" value="Unassembled WGS sequence"/>
</dbReference>